<organism evidence="1 2">
    <name type="scientific">Chamaesiphon minutus (strain ATCC 27169 / PCC 6605)</name>
    <dbReference type="NCBI Taxonomy" id="1173020"/>
    <lineage>
        <taxon>Bacteria</taxon>
        <taxon>Bacillati</taxon>
        <taxon>Cyanobacteriota</taxon>
        <taxon>Cyanophyceae</taxon>
        <taxon>Gomontiellales</taxon>
        <taxon>Chamaesiphonaceae</taxon>
        <taxon>Chamaesiphon</taxon>
    </lineage>
</organism>
<dbReference type="STRING" id="1173020.Cha6605_1744"/>
<dbReference type="Proteomes" id="UP000010366">
    <property type="component" value="Chromosome"/>
</dbReference>
<evidence type="ECO:0000313" key="2">
    <source>
        <dbReference type="Proteomes" id="UP000010366"/>
    </source>
</evidence>
<dbReference type="OrthoDB" id="32195at2"/>
<dbReference type="CDD" id="cd02440">
    <property type="entry name" value="AdoMet_MTases"/>
    <property type="match status" value="1"/>
</dbReference>
<keyword evidence="2" id="KW-1185">Reference proteome</keyword>
<dbReference type="SUPFAM" id="SSF53335">
    <property type="entry name" value="S-adenosyl-L-methionine-dependent methyltransferases"/>
    <property type="match status" value="1"/>
</dbReference>
<sequence length="355" mass="39628">MTISNIDGQLTLDFSVPANCPPPNSNLADKLQRLAEAMDTTISSKLSPSISHQNITARRSRIAALMREDGRRLQLIQSWLMGLAIRHRDGTCPSQLSQISNRRHLDSFASIFHWQKEGAKSLEYLYTGFDRGHEIAQKLGAVGIHSASAALAAVELLEGLGNPTARQPDPIGERVDALRRKAIYQQVPDFYPTPGEIVARMLQLANVQPHHRCLDPEGGAGDLCVALRDLGVENIDCFELNAVLAEALTLLEFPLLGRDFLSATPRPIYERIIMNPPFGEDAHIDHIRHAYDWLAPDGELVAVLPLEHPSRIKKRRQFSEWLNELGADRYSNPPKAFTKGDRYCAVETQLIHICR</sequence>
<dbReference type="EMBL" id="CP003600">
    <property type="protein sequence ID" value="AFY92869.1"/>
    <property type="molecule type" value="Genomic_DNA"/>
</dbReference>
<dbReference type="eggNOG" id="COG0827">
    <property type="taxonomic scope" value="Bacteria"/>
</dbReference>
<dbReference type="PRINTS" id="PR00507">
    <property type="entry name" value="N12N6MTFRASE"/>
</dbReference>
<dbReference type="RefSeq" id="WP_015159043.1">
    <property type="nucleotide sequence ID" value="NC_019697.1"/>
</dbReference>
<protein>
    <recommendedName>
        <fullName evidence="3">Methyltransferase family protein</fullName>
    </recommendedName>
</protein>
<dbReference type="Gene3D" id="3.40.50.150">
    <property type="entry name" value="Vaccinia Virus protein VP39"/>
    <property type="match status" value="1"/>
</dbReference>
<gene>
    <name evidence="1" type="ORF">Cha6605_1744</name>
</gene>
<accession>K9UF89</accession>
<dbReference type="InterPro" id="IPR029063">
    <property type="entry name" value="SAM-dependent_MTases_sf"/>
</dbReference>
<name>K9UF89_CHAP6</name>
<evidence type="ECO:0000313" key="1">
    <source>
        <dbReference type="EMBL" id="AFY92869.1"/>
    </source>
</evidence>
<dbReference type="AlphaFoldDB" id="K9UF89"/>
<dbReference type="KEGG" id="cmp:Cha6605_1744"/>
<proteinExistence type="predicted"/>
<evidence type="ECO:0008006" key="3">
    <source>
        <dbReference type="Google" id="ProtNLM"/>
    </source>
</evidence>
<reference evidence="1 2" key="1">
    <citation type="submission" date="2012-05" db="EMBL/GenBank/DDBJ databases">
        <title>Finished chromosome of genome of Chamaesiphon sp. PCC 6605.</title>
        <authorList>
            <consortium name="US DOE Joint Genome Institute"/>
            <person name="Gugger M."/>
            <person name="Coursin T."/>
            <person name="Rippka R."/>
            <person name="Tandeau De Marsac N."/>
            <person name="Huntemann M."/>
            <person name="Wei C.-L."/>
            <person name="Han J."/>
            <person name="Detter J.C."/>
            <person name="Han C."/>
            <person name="Tapia R."/>
            <person name="Chen A."/>
            <person name="Kyrpides N."/>
            <person name="Mavromatis K."/>
            <person name="Markowitz V."/>
            <person name="Szeto E."/>
            <person name="Ivanova N."/>
            <person name="Pagani I."/>
            <person name="Pati A."/>
            <person name="Goodwin L."/>
            <person name="Nordberg H.P."/>
            <person name="Cantor M.N."/>
            <person name="Hua S.X."/>
            <person name="Woyke T."/>
            <person name="Kerfeld C.A."/>
        </authorList>
    </citation>
    <scope>NUCLEOTIDE SEQUENCE [LARGE SCALE GENOMIC DNA]</scope>
    <source>
        <strain evidence="2">ATCC 27169 / PCC 6605</strain>
    </source>
</reference>
<dbReference type="HOGENOM" id="CLU_745335_0_0_3"/>